<dbReference type="EMBL" id="OZ034813">
    <property type="protein sequence ID" value="CAL1358194.1"/>
    <property type="molecule type" value="Genomic_DNA"/>
</dbReference>
<evidence type="ECO:0000313" key="1">
    <source>
        <dbReference type="EMBL" id="CAL1358194.1"/>
    </source>
</evidence>
<reference evidence="1 2" key="1">
    <citation type="submission" date="2024-04" db="EMBL/GenBank/DDBJ databases">
        <authorList>
            <person name="Fracassetti M."/>
        </authorList>
    </citation>
    <scope>NUCLEOTIDE SEQUENCE [LARGE SCALE GENOMIC DNA]</scope>
</reference>
<name>A0AAV2CNN7_9ROSI</name>
<sequence>MRGWVGHQSVLKQMLSGGFDTGILVMSFAVGQHLLLESVEYFWDLDIEWVVGVFNRLRLLESIWEYQHRFEVLKVALLRLYPTLPEAYFIKGFLRGLPGDIQASIGKEVPATNTSPSIPYSSLGRGCHQGLQRAEAISD</sequence>
<evidence type="ECO:0000313" key="2">
    <source>
        <dbReference type="Proteomes" id="UP001497516"/>
    </source>
</evidence>
<organism evidence="1 2">
    <name type="scientific">Linum trigynum</name>
    <dbReference type="NCBI Taxonomy" id="586398"/>
    <lineage>
        <taxon>Eukaryota</taxon>
        <taxon>Viridiplantae</taxon>
        <taxon>Streptophyta</taxon>
        <taxon>Embryophyta</taxon>
        <taxon>Tracheophyta</taxon>
        <taxon>Spermatophyta</taxon>
        <taxon>Magnoliopsida</taxon>
        <taxon>eudicotyledons</taxon>
        <taxon>Gunneridae</taxon>
        <taxon>Pentapetalae</taxon>
        <taxon>rosids</taxon>
        <taxon>fabids</taxon>
        <taxon>Malpighiales</taxon>
        <taxon>Linaceae</taxon>
        <taxon>Linum</taxon>
    </lineage>
</organism>
<keyword evidence="2" id="KW-1185">Reference proteome</keyword>
<proteinExistence type="predicted"/>
<dbReference type="AlphaFoldDB" id="A0AAV2CNN7"/>
<gene>
    <name evidence="1" type="ORF">LTRI10_LOCUS5767</name>
</gene>
<dbReference type="Proteomes" id="UP001497516">
    <property type="component" value="Chromosome 1"/>
</dbReference>
<accession>A0AAV2CNN7</accession>
<protein>
    <submittedName>
        <fullName evidence="1">Uncharacterized protein</fullName>
    </submittedName>
</protein>